<evidence type="ECO:0000256" key="3">
    <source>
        <dbReference type="ARBA" id="ARBA00022527"/>
    </source>
</evidence>
<dbReference type="InterPro" id="IPR000719">
    <property type="entry name" value="Prot_kinase_dom"/>
</dbReference>
<dbReference type="GO" id="GO:0048179">
    <property type="term" value="C:activin receptor complex"/>
    <property type="evidence" value="ECO:0007669"/>
    <property type="project" value="TreeGrafter"/>
</dbReference>
<evidence type="ECO:0000259" key="15">
    <source>
        <dbReference type="PROSITE" id="PS50011"/>
    </source>
</evidence>
<dbReference type="EC" id="2.7.11.30" evidence="13"/>
<keyword evidence="4 13" id="KW-0808">Transferase</keyword>
<evidence type="ECO:0000256" key="1">
    <source>
        <dbReference type="ARBA" id="ARBA00004479"/>
    </source>
</evidence>
<dbReference type="GO" id="GO:0048185">
    <property type="term" value="F:activin binding"/>
    <property type="evidence" value="ECO:0007669"/>
    <property type="project" value="TreeGrafter"/>
</dbReference>
<dbReference type="PANTHER" id="PTHR23255">
    <property type="entry name" value="TRANSFORMING GROWTH FACTOR-BETA RECEPTOR TYPE I AND II"/>
    <property type="match status" value="1"/>
</dbReference>
<dbReference type="Gene3D" id="1.10.510.10">
    <property type="entry name" value="Transferase(Phosphotransferase) domain 1"/>
    <property type="match status" value="1"/>
</dbReference>
<feature type="domain" description="Protein kinase" evidence="15">
    <location>
        <begin position="196"/>
        <end position="490"/>
    </location>
</feature>
<dbReference type="EMBL" id="OV725082">
    <property type="protein sequence ID" value="CAH1405087.1"/>
    <property type="molecule type" value="Genomic_DNA"/>
</dbReference>
<keyword evidence="17" id="KW-1185">Reference proteome</keyword>
<evidence type="ECO:0000313" key="16">
    <source>
        <dbReference type="EMBL" id="CAH1405087.1"/>
    </source>
</evidence>
<evidence type="ECO:0000256" key="7">
    <source>
        <dbReference type="ARBA" id="ARBA00022741"/>
    </source>
</evidence>
<evidence type="ECO:0000256" key="4">
    <source>
        <dbReference type="ARBA" id="ARBA00022679"/>
    </source>
</evidence>
<evidence type="ECO:0000313" key="17">
    <source>
        <dbReference type="Proteomes" id="UP001152798"/>
    </source>
</evidence>
<dbReference type="Proteomes" id="UP001152798">
    <property type="component" value="Chromosome 6"/>
</dbReference>
<proteinExistence type="inferred from homology"/>
<keyword evidence="3 13" id="KW-0723">Serine/threonine-protein kinase</keyword>
<evidence type="ECO:0000256" key="8">
    <source>
        <dbReference type="ARBA" id="ARBA00022777"/>
    </source>
</evidence>
<dbReference type="PROSITE" id="PS00108">
    <property type="entry name" value="PROTEIN_KINASE_ST"/>
    <property type="match status" value="1"/>
</dbReference>
<dbReference type="Pfam" id="PF00069">
    <property type="entry name" value="Pkinase"/>
    <property type="match status" value="1"/>
</dbReference>
<dbReference type="SUPFAM" id="SSF56112">
    <property type="entry name" value="Protein kinase-like (PK-like)"/>
    <property type="match status" value="1"/>
</dbReference>
<evidence type="ECO:0000256" key="10">
    <source>
        <dbReference type="ARBA" id="ARBA00022989"/>
    </source>
</evidence>
<dbReference type="PANTHER" id="PTHR23255:SF98">
    <property type="entry name" value="SERINE_THREONINE-PROTEIN KINASE RECEPTOR"/>
    <property type="match status" value="1"/>
</dbReference>
<dbReference type="CDD" id="cd14053">
    <property type="entry name" value="STKc_ACVR2"/>
    <property type="match status" value="1"/>
</dbReference>
<feature type="chain" id="PRO_5040159026" description="Serine/threonine-protein kinase receptor" evidence="14">
    <location>
        <begin position="24"/>
        <end position="509"/>
    </location>
</feature>
<reference evidence="16" key="1">
    <citation type="submission" date="2022-01" db="EMBL/GenBank/DDBJ databases">
        <authorList>
            <person name="King R."/>
        </authorList>
    </citation>
    <scope>NUCLEOTIDE SEQUENCE</scope>
</reference>
<dbReference type="InterPro" id="IPR000472">
    <property type="entry name" value="Activin_recp"/>
</dbReference>
<dbReference type="Pfam" id="PF01064">
    <property type="entry name" value="Activin_recp"/>
    <property type="match status" value="1"/>
</dbReference>
<evidence type="ECO:0000256" key="2">
    <source>
        <dbReference type="ARBA" id="ARBA00009605"/>
    </source>
</evidence>
<accession>A0A9P0MWJ6</accession>
<keyword evidence="8 13" id="KW-0418">Kinase</keyword>
<dbReference type="GO" id="GO:0017002">
    <property type="term" value="F:activin receptor activity"/>
    <property type="evidence" value="ECO:0007669"/>
    <property type="project" value="TreeGrafter"/>
</dbReference>
<keyword evidence="6 14" id="KW-0732">Signal</keyword>
<keyword evidence="9 13" id="KW-0067">ATP-binding</keyword>
<keyword evidence="10 13" id="KW-1133">Transmembrane helix</keyword>
<keyword evidence="12 13" id="KW-0675">Receptor</keyword>
<evidence type="ECO:0000256" key="14">
    <source>
        <dbReference type="SAM" id="SignalP"/>
    </source>
</evidence>
<dbReference type="GO" id="GO:0046872">
    <property type="term" value="F:metal ion binding"/>
    <property type="evidence" value="ECO:0007669"/>
    <property type="project" value="UniProtKB-KW"/>
</dbReference>
<evidence type="ECO:0000256" key="12">
    <source>
        <dbReference type="ARBA" id="ARBA00023170"/>
    </source>
</evidence>
<protein>
    <recommendedName>
        <fullName evidence="13">Serine/threonine-protein kinase receptor</fullName>
        <ecNumber evidence="13">2.7.11.30</ecNumber>
    </recommendedName>
</protein>
<keyword evidence="7 13" id="KW-0547">Nucleotide-binding</keyword>
<gene>
    <name evidence="16" type="ORF">NEZAVI_LOCUS13374</name>
</gene>
<keyword evidence="13" id="KW-0460">Magnesium</keyword>
<dbReference type="Gene3D" id="3.30.200.20">
    <property type="entry name" value="Phosphorylase Kinase, domain 1"/>
    <property type="match status" value="1"/>
</dbReference>
<sequence>MQKLIGFAFAFIFTCFFFSMCISQNIQPRTTHCEFYNSSCANGSCNETLECELPEQDKRVHCFVLWNNSSGVPEVKMKGCFLNNECPGQNRCVETREEPKIDLMFCCCEGNMCNREFNFEPQPAPPTTPKVPVEKSTPDKMKYLYITLIIIFIALLFLLTVIFYYLRRRKAYFNEVPTMDPHPLAPSTPNMGLLPIQLMEVKAKGRFGAVWKAQMKSEIVAVKIFPVQDKQSWQSEQQIYSLPQMRHDCLLRYIAAERRDGLQSEFWLVTAYHEYGSLCDYLKAHTLTWEQLCKIAKTMARGLMHIHEELIPISKTDGFKPAIAHRDFKSKNVLLKNDLTACLADFGLALVFQPGKPCGDTHGQVGTRRYMAPEVLEGAIIFSRDHFLRIDMYACGLVLWELATRCTAQDGPVGEYQLPFEEEVGQHPSLEDMQECVVNKKQRPAISPQWRNHPGLVALCETMEECWDQDAEARLSASCVVERIKSHAQLRDPQKIIDVSSPNLMDLGH</sequence>
<evidence type="ECO:0000256" key="11">
    <source>
        <dbReference type="ARBA" id="ARBA00023136"/>
    </source>
</evidence>
<dbReference type="OrthoDB" id="547665at2759"/>
<dbReference type="Gene3D" id="2.10.60.10">
    <property type="entry name" value="CD59"/>
    <property type="match status" value="1"/>
</dbReference>
<dbReference type="InterPro" id="IPR045860">
    <property type="entry name" value="Snake_toxin-like_sf"/>
</dbReference>
<dbReference type="CDD" id="cd23615">
    <property type="entry name" value="TFP_LU_ECD_ACVR2"/>
    <property type="match status" value="1"/>
</dbReference>
<comment type="subcellular location">
    <subcellularLocation>
        <location evidence="1 13">Membrane</location>
        <topology evidence="1 13">Single-pass type I membrane protein</topology>
    </subcellularLocation>
</comment>
<comment type="catalytic activity">
    <reaction evidence="13">
        <text>L-threonyl-[receptor-protein] + ATP = O-phospho-L-threonyl-[receptor-protein] + ADP + H(+)</text>
        <dbReference type="Rhea" id="RHEA:44880"/>
        <dbReference type="Rhea" id="RHEA-COMP:11024"/>
        <dbReference type="Rhea" id="RHEA-COMP:11025"/>
        <dbReference type="ChEBI" id="CHEBI:15378"/>
        <dbReference type="ChEBI" id="CHEBI:30013"/>
        <dbReference type="ChEBI" id="CHEBI:30616"/>
        <dbReference type="ChEBI" id="CHEBI:61977"/>
        <dbReference type="ChEBI" id="CHEBI:456216"/>
        <dbReference type="EC" id="2.7.11.30"/>
    </reaction>
</comment>
<dbReference type="PRINTS" id="PR00653">
    <property type="entry name" value="ACTIVIN2R"/>
</dbReference>
<evidence type="ECO:0000256" key="6">
    <source>
        <dbReference type="ARBA" id="ARBA00022729"/>
    </source>
</evidence>
<evidence type="ECO:0000256" key="13">
    <source>
        <dbReference type="RuleBase" id="RU361271"/>
    </source>
</evidence>
<comment type="cofactor">
    <cofactor evidence="13">
        <name>Mg(2+)</name>
        <dbReference type="ChEBI" id="CHEBI:18420"/>
    </cofactor>
    <cofactor evidence="13">
        <name>Mn(2+)</name>
        <dbReference type="ChEBI" id="CHEBI:29035"/>
    </cofactor>
</comment>
<dbReference type="InterPro" id="IPR008271">
    <property type="entry name" value="Ser/Thr_kinase_AS"/>
</dbReference>
<evidence type="ECO:0000256" key="9">
    <source>
        <dbReference type="ARBA" id="ARBA00022840"/>
    </source>
</evidence>
<organism evidence="16 17">
    <name type="scientific">Nezara viridula</name>
    <name type="common">Southern green stink bug</name>
    <name type="synonym">Cimex viridulus</name>
    <dbReference type="NCBI Taxonomy" id="85310"/>
    <lineage>
        <taxon>Eukaryota</taxon>
        <taxon>Metazoa</taxon>
        <taxon>Ecdysozoa</taxon>
        <taxon>Arthropoda</taxon>
        <taxon>Hexapoda</taxon>
        <taxon>Insecta</taxon>
        <taxon>Pterygota</taxon>
        <taxon>Neoptera</taxon>
        <taxon>Paraneoptera</taxon>
        <taxon>Hemiptera</taxon>
        <taxon>Heteroptera</taxon>
        <taxon>Panheteroptera</taxon>
        <taxon>Pentatomomorpha</taxon>
        <taxon>Pentatomoidea</taxon>
        <taxon>Pentatomidae</taxon>
        <taxon>Pentatominae</taxon>
        <taxon>Nezara</taxon>
    </lineage>
</organism>
<dbReference type="InterPro" id="IPR011009">
    <property type="entry name" value="Kinase-like_dom_sf"/>
</dbReference>
<keyword evidence="11 13" id="KW-0472">Membrane</keyword>
<keyword evidence="13" id="KW-0464">Manganese</keyword>
<evidence type="ECO:0000256" key="5">
    <source>
        <dbReference type="ARBA" id="ARBA00022692"/>
    </source>
</evidence>
<dbReference type="FunFam" id="3.30.200.20:FF:000094">
    <property type="entry name" value="Serine/threonine-protein kinase receptor"/>
    <property type="match status" value="1"/>
</dbReference>
<dbReference type="InterPro" id="IPR000333">
    <property type="entry name" value="TGFB_receptor"/>
</dbReference>
<dbReference type="GO" id="GO:0005524">
    <property type="term" value="F:ATP binding"/>
    <property type="evidence" value="ECO:0007669"/>
    <property type="project" value="UniProtKB-UniRule"/>
</dbReference>
<feature type="transmembrane region" description="Helical" evidence="13">
    <location>
        <begin position="143"/>
        <end position="166"/>
    </location>
</feature>
<feature type="signal peptide" evidence="14">
    <location>
        <begin position="1"/>
        <end position="23"/>
    </location>
</feature>
<comment type="similarity">
    <text evidence="2 13">Belongs to the protein kinase superfamily. TKL Ser/Thr protein kinase family. TGFB receptor subfamily.</text>
</comment>
<dbReference type="SUPFAM" id="SSF57302">
    <property type="entry name" value="Snake toxin-like"/>
    <property type="match status" value="1"/>
</dbReference>
<dbReference type="PROSITE" id="PS50011">
    <property type="entry name" value="PROTEIN_KINASE_DOM"/>
    <property type="match status" value="1"/>
</dbReference>
<keyword evidence="13" id="KW-0479">Metal-binding</keyword>
<dbReference type="GO" id="GO:0071363">
    <property type="term" value="P:cellular response to growth factor stimulus"/>
    <property type="evidence" value="ECO:0007669"/>
    <property type="project" value="TreeGrafter"/>
</dbReference>
<dbReference type="AlphaFoldDB" id="A0A9P0MWJ6"/>
<name>A0A9P0MWJ6_NEZVI</name>
<keyword evidence="5 13" id="KW-0812">Transmembrane</keyword>